<feature type="coiled-coil region" evidence="1">
    <location>
        <begin position="410"/>
        <end position="469"/>
    </location>
</feature>
<sequence>MDTKRLTQSAHYSAALYMRLSKDDEGSAGESASITNQRKLLRAYAREHNYKIYDEYIDDGISGTTFHRPAFSRMIQDIEQQKINMVITKDLSRLGRDYILAGQYTELYFPAKQVRYIAINDGYDSESPYTDIVPFKNVINEMYARDTSKKIRSAFETRMMEGSFVGPKAPYGYKRDPQDKYHLVIDEPAARVVREIFKAAAEGVLPKHIAENLNKRGVMPPSVYRCSNNPNLKIEDFSKRQEWVSATITKMVRNVVYLGHMVQGKTRKLSFKSNMTLNKPRDEWYIVENTHESLVSRETFDMAAKRSQQRTCKAKGKFSNVFSGIAKCADCGRNMSTVGTRKKGARANLACGGYKLYGSKECTNHFIDYDTLYNLVLTSIKEMIRLSEQEEEMILQEVKEKAKNKTSGGFQKEKKELEKRRRQLDKMIEQLYEDHAEGLIRTERMQKLVYKYERQCDDIDQQLQSYETQNSQEAKTRLLSEMKATLEEYINITELTPEILYRFIDRIEISQGYYEKTQQGKVKHQSVKIRFTFKGQSIMKEYPV</sequence>
<dbReference type="InterPro" id="IPR025827">
    <property type="entry name" value="Zn_ribbon_recom_dom"/>
</dbReference>
<accession>A0ABT1RP49</accession>
<dbReference type="Gene3D" id="3.90.1750.20">
    <property type="entry name" value="Putative Large Serine Recombinase, Chain B, Domain 2"/>
    <property type="match status" value="1"/>
</dbReference>
<dbReference type="Pfam" id="PF13408">
    <property type="entry name" value="Zn_ribbon_recom"/>
    <property type="match status" value="1"/>
</dbReference>
<dbReference type="PANTHER" id="PTHR30461:SF23">
    <property type="entry name" value="DNA RECOMBINASE-RELATED"/>
    <property type="match status" value="1"/>
</dbReference>
<dbReference type="Pfam" id="PF14287">
    <property type="entry name" value="DUF4368"/>
    <property type="match status" value="1"/>
</dbReference>
<dbReference type="PROSITE" id="PS51737">
    <property type="entry name" value="RECOMBINASE_DNA_BIND"/>
    <property type="match status" value="1"/>
</dbReference>
<dbReference type="Proteomes" id="UP001524502">
    <property type="component" value="Unassembled WGS sequence"/>
</dbReference>
<keyword evidence="1" id="KW-0175">Coiled coil</keyword>
<dbReference type="EMBL" id="JANFXK010000009">
    <property type="protein sequence ID" value="MCQ4636962.1"/>
    <property type="molecule type" value="Genomic_DNA"/>
</dbReference>
<dbReference type="CDD" id="cd03770">
    <property type="entry name" value="SR_TndX_transposase"/>
    <property type="match status" value="1"/>
</dbReference>
<keyword evidence="5" id="KW-1185">Reference proteome</keyword>
<evidence type="ECO:0000259" key="2">
    <source>
        <dbReference type="PROSITE" id="PS51736"/>
    </source>
</evidence>
<dbReference type="InterPro" id="IPR050639">
    <property type="entry name" value="SSR_resolvase"/>
</dbReference>
<reference evidence="4 5" key="1">
    <citation type="submission" date="2022-06" db="EMBL/GenBank/DDBJ databases">
        <title>Isolation of gut microbiota from human fecal samples.</title>
        <authorList>
            <person name="Pamer E.G."/>
            <person name="Barat B."/>
            <person name="Waligurski E."/>
            <person name="Medina S."/>
            <person name="Paddock L."/>
            <person name="Mostad J."/>
        </authorList>
    </citation>
    <scope>NUCLEOTIDE SEQUENCE [LARGE SCALE GENOMIC DNA]</scope>
    <source>
        <strain evidence="4 5">SL.3.17</strain>
    </source>
</reference>
<dbReference type="InterPro" id="IPR011109">
    <property type="entry name" value="DNA_bind_recombinase_dom"/>
</dbReference>
<dbReference type="PANTHER" id="PTHR30461">
    <property type="entry name" value="DNA-INVERTASE FROM LAMBDOID PROPHAGE"/>
    <property type="match status" value="1"/>
</dbReference>
<organism evidence="4 5">
    <name type="scientific">Anaerovorax odorimutans</name>
    <dbReference type="NCBI Taxonomy" id="109327"/>
    <lineage>
        <taxon>Bacteria</taxon>
        <taxon>Bacillati</taxon>
        <taxon>Bacillota</taxon>
        <taxon>Clostridia</taxon>
        <taxon>Peptostreptococcales</taxon>
        <taxon>Anaerovoracaceae</taxon>
        <taxon>Anaerovorax</taxon>
    </lineage>
</organism>
<gene>
    <name evidence="4" type="ORF">NE619_09480</name>
</gene>
<dbReference type="RefSeq" id="WP_256132152.1">
    <property type="nucleotide sequence ID" value="NZ_JANFXK010000009.1"/>
</dbReference>
<dbReference type="SMART" id="SM00857">
    <property type="entry name" value="Resolvase"/>
    <property type="match status" value="1"/>
</dbReference>
<comment type="caution">
    <text evidence="4">The sequence shown here is derived from an EMBL/GenBank/DDBJ whole genome shotgun (WGS) entry which is preliminary data.</text>
</comment>
<feature type="domain" description="Recombinase" evidence="3">
    <location>
        <begin position="170"/>
        <end position="313"/>
    </location>
</feature>
<evidence type="ECO:0000313" key="4">
    <source>
        <dbReference type="EMBL" id="MCQ4636962.1"/>
    </source>
</evidence>
<evidence type="ECO:0000259" key="3">
    <source>
        <dbReference type="PROSITE" id="PS51737"/>
    </source>
</evidence>
<dbReference type="Pfam" id="PF07508">
    <property type="entry name" value="Recombinase"/>
    <property type="match status" value="1"/>
</dbReference>
<evidence type="ECO:0000313" key="5">
    <source>
        <dbReference type="Proteomes" id="UP001524502"/>
    </source>
</evidence>
<feature type="domain" description="Resolvase/invertase-type recombinase catalytic" evidence="2">
    <location>
        <begin position="13"/>
        <end position="170"/>
    </location>
</feature>
<dbReference type="SUPFAM" id="SSF53041">
    <property type="entry name" value="Resolvase-like"/>
    <property type="match status" value="1"/>
</dbReference>
<protein>
    <submittedName>
        <fullName evidence="4">Recombinase family protein</fullName>
    </submittedName>
</protein>
<dbReference type="PROSITE" id="PS51736">
    <property type="entry name" value="RECOMBINASES_3"/>
    <property type="match status" value="1"/>
</dbReference>
<dbReference type="InterPro" id="IPR025378">
    <property type="entry name" value="DUF4368"/>
</dbReference>
<evidence type="ECO:0000256" key="1">
    <source>
        <dbReference type="SAM" id="Coils"/>
    </source>
</evidence>
<dbReference type="InterPro" id="IPR006119">
    <property type="entry name" value="Resolv_N"/>
</dbReference>
<dbReference type="InterPro" id="IPR036162">
    <property type="entry name" value="Resolvase-like_N_sf"/>
</dbReference>
<proteinExistence type="predicted"/>
<dbReference type="Gene3D" id="3.40.50.1390">
    <property type="entry name" value="Resolvase, N-terminal catalytic domain"/>
    <property type="match status" value="1"/>
</dbReference>
<name>A0ABT1RP49_9FIRM</name>
<dbReference type="Pfam" id="PF00239">
    <property type="entry name" value="Resolvase"/>
    <property type="match status" value="1"/>
</dbReference>
<dbReference type="InterPro" id="IPR038109">
    <property type="entry name" value="DNA_bind_recomb_sf"/>
</dbReference>